<dbReference type="AlphaFoldDB" id="A0A6A5EKQ9"/>
<evidence type="ECO:0000313" key="2">
    <source>
        <dbReference type="Proteomes" id="UP000465112"/>
    </source>
</evidence>
<dbReference type="EMBL" id="VHII01000005">
    <property type="protein sequence ID" value="KAF1389887.1"/>
    <property type="molecule type" value="Genomic_DNA"/>
</dbReference>
<sequence length="90" mass="10199">MWRSGATIPKSSLEAFHSLILRFTPKNVVFPFMGMLCRLYLAAMHYNENADREQATTSAGQPVFKVVFPKSRKGEVTARPVKTDPTYSKF</sequence>
<organism evidence="1 2">
    <name type="scientific">Perca fluviatilis</name>
    <name type="common">European perch</name>
    <dbReference type="NCBI Taxonomy" id="8168"/>
    <lineage>
        <taxon>Eukaryota</taxon>
        <taxon>Metazoa</taxon>
        <taxon>Chordata</taxon>
        <taxon>Craniata</taxon>
        <taxon>Vertebrata</taxon>
        <taxon>Euteleostomi</taxon>
        <taxon>Actinopterygii</taxon>
        <taxon>Neopterygii</taxon>
        <taxon>Teleostei</taxon>
        <taxon>Neoteleostei</taxon>
        <taxon>Acanthomorphata</taxon>
        <taxon>Eupercaria</taxon>
        <taxon>Perciformes</taxon>
        <taxon>Percoidei</taxon>
        <taxon>Percidae</taxon>
        <taxon>Percinae</taxon>
        <taxon>Perca</taxon>
    </lineage>
</organism>
<reference evidence="1 2" key="1">
    <citation type="submission" date="2019-06" db="EMBL/GenBank/DDBJ databases">
        <title>A chromosome-scale genome assembly of the European perch, Perca fluviatilis.</title>
        <authorList>
            <person name="Roques C."/>
            <person name="Zahm M."/>
            <person name="Cabau C."/>
            <person name="Klopp C."/>
            <person name="Bouchez O."/>
            <person name="Donnadieu C."/>
            <person name="Kuhl H."/>
            <person name="Gislard M."/>
            <person name="Guendouz S."/>
            <person name="Journot L."/>
            <person name="Haffray P."/>
            <person name="Bestin A."/>
            <person name="Morvezen R."/>
            <person name="Feron R."/>
            <person name="Wen M."/>
            <person name="Jouanno E."/>
            <person name="Herpin A."/>
            <person name="Schartl M."/>
            <person name="Postlethwait J."/>
            <person name="Schaerlinger B."/>
            <person name="Chardard D."/>
            <person name="Lecocq T."/>
            <person name="Poncet C."/>
            <person name="Jaffrelo L."/>
            <person name="Lampietro C."/>
            <person name="Guiguen Y."/>
        </authorList>
    </citation>
    <scope>NUCLEOTIDE SEQUENCE [LARGE SCALE GENOMIC DNA]</scope>
    <source>
        <tissue evidence="1">Blood</tissue>
    </source>
</reference>
<evidence type="ECO:0000313" key="1">
    <source>
        <dbReference type="EMBL" id="KAF1389887.1"/>
    </source>
</evidence>
<dbReference type="PANTHER" id="PTHR31751:SF44">
    <property type="entry name" value="SI:CH211-211K8.4-RELATED"/>
    <property type="match status" value="1"/>
</dbReference>
<gene>
    <name evidence="1" type="ORF">PFLUV_G00052190</name>
</gene>
<dbReference type="Proteomes" id="UP000465112">
    <property type="component" value="Chromosome 5"/>
</dbReference>
<keyword evidence="2" id="KW-1185">Reference proteome</keyword>
<accession>A0A6A5EKQ9</accession>
<proteinExistence type="predicted"/>
<protein>
    <submittedName>
        <fullName evidence="1">Uncharacterized protein</fullName>
    </submittedName>
</protein>
<comment type="caution">
    <text evidence="1">The sequence shown here is derived from an EMBL/GenBank/DDBJ whole genome shotgun (WGS) entry which is preliminary data.</text>
</comment>
<name>A0A6A5EKQ9_PERFL</name>
<dbReference type="PANTHER" id="PTHR31751">
    <property type="entry name" value="SI:CH211-108C17.2-RELATED-RELATED"/>
    <property type="match status" value="1"/>
</dbReference>